<sequence>MKRGIKALFITLALASGGIVQVANAATAVDKSPAVQAKAESSVNGQTASPSKAVPGAKSADDDGTRVSINSASAEDLARAMNGVGLKKAQAIVSYREEYGPFKTIDDLKQVPGMGSSLVERNLSHLTL</sequence>
<feature type="compositionally biased region" description="Polar residues" evidence="4">
    <location>
        <begin position="39"/>
        <end position="50"/>
    </location>
</feature>
<dbReference type="SUPFAM" id="SSF47781">
    <property type="entry name" value="RuvA domain 2-like"/>
    <property type="match status" value="1"/>
</dbReference>
<proteinExistence type="predicted"/>
<feature type="chain" id="PRO_5043936616" description="Uncharacterized protein YbaV" evidence="5">
    <location>
        <begin position="26"/>
        <end position="128"/>
    </location>
</feature>
<dbReference type="RefSeq" id="WP_274415112.1">
    <property type="nucleotide sequence ID" value="NZ_DAMBRZ010000016.1"/>
</dbReference>
<evidence type="ECO:0000256" key="2">
    <source>
        <dbReference type="ARBA" id="ARBA00022737"/>
    </source>
</evidence>
<dbReference type="Gene3D" id="1.10.150.280">
    <property type="entry name" value="AF1531-like domain"/>
    <property type="match status" value="1"/>
</dbReference>
<reference evidence="7 8" key="1">
    <citation type="submission" date="2023-08" db="EMBL/GenBank/DDBJ databases">
        <authorList>
            <person name="Dale J."/>
        </authorList>
    </citation>
    <scope>NUCLEOTIDE SEQUENCE [LARGE SCALE GENOMIC DNA]</scope>
    <source>
        <strain evidence="7 8">2023EL-00788</strain>
    </source>
</reference>
<dbReference type="PANTHER" id="PTHR21180:SF32">
    <property type="entry name" value="ENDONUCLEASE_EXONUCLEASE_PHOSPHATASE FAMILY DOMAIN-CONTAINING PROTEIN 1"/>
    <property type="match status" value="1"/>
</dbReference>
<keyword evidence="2" id="KW-0677">Repeat</keyword>
<dbReference type="GO" id="GO:0006281">
    <property type="term" value="P:DNA repair"/>
    <property type="evidence" value="ECO:0007669"/>
    <property type="project" value="InterPro"/>
</dbReference>
<keyword evidence="8" id="KW-1185">Reference proteome</keyword>
<dbReference type="Proteomes" id="UP001225042">
    <property type="component" value="Unassembled WGS sequence"/>
</dbReference>
<dbReference type="SMART" id="SM00278">
    <property type="entry name" value="HhH1"/>
    <property type="match status" value="2"/>
</dbReference>
<dbReference type="InterPro" id="IPR004509">
    <property type="entry name" value="Competence_ComEA_HhH"/>
</dbReference>
<dbReference type="InterPro" id="IPR051675">
    <property type="entry name" value="Endo/Exo/Phosphatase_dom_1"/>
</dbReference>
<dbReference type="GO" id="GO:0015627">
    <property type="term" value="C:type II protein secretion system complex"/>
    <property type="evidence" value="ECO:0007669"/>
    <property type="project" value="TreeGrafter"/>
</dbReference>
<dbReference type="GO" id="GO:0003677">
    <property type="term" value="F:DNA binding"/>
    <property type="evidence" value="ECO:0007669"/>
    <property type="project" value="InterPro"/>
</dbReference>
<organism evidence="7 8">
    <name type="scientific">Enterobacter soli</name>
    <dbReference type="NCBI Taxonomy" id="885040"/>
    <lineage>
        <taxon>Bacteria</taxon>
        <taxon>Pseudomonadati</taxon>
        <taxon>Pseudomonadota</taxon>
        <taxon>Gammaproteobacteria</taxon>
        <taxon>Enterobacterales</taxon>
        <taxon>Enterobacteriaceae</taxon>
        <taxon>Enterobacter</taxon>
    </lineage>
</organism>
<dbReference type="Pfam" id="PF12836">
    <property type="entry name" value="HHH_3"/>
    <property type="match status" value="1"/>
</dbReference>
<feature type="domain" description="Helix-hairpin-helix DNA-binding motif class 1" evidence="6">
    <location>
        <begin position="76"/>
        <end position="95"/>
    </location>
</feature>
<dbReference type="InterPro" id="IPR003583">
    <property type="entry name" value="Hlx-hairpin-Hlx_DNA-bd_motif"/>
</dbReference>
<dbReference type="NCBIfam" id="TIGR00426">
    <property type="entry name" value="competence protein ComEA helix-hairpin-helix repeat region"/>
    <property type="match status" value="1"/>
</dbReference>
<name>A0AAW8HAD1_9ENTR</name>
<feature type="signal peptide" evidence="5">
    <location>
        <begin position="1"/>
        <end position="25"/>
    </location>
</feature>
<dbReference type="GO" id="GO:0015628">
    <property type="term" value="P:protein secretion by the type II secretion system"/>
    <property type="evidence" value="ECO:0007669"/>
    <property type="project" value="TreeGrafter"/>
</dbReference>
<dbReference type="PANTHER" id="PTHR21180">
    <property type="entry name" value="ENDONUCLEASE/EXONUCLEASE/PHOSPHATASE FAMILY DOMAIN-CONTAINING PROTEIN 1"/>
    <property type="match status" value="1"/>
</dbReference>
<evidence type="ECO:0000256" key="1">
    <source>
        <dbReference type="ARBA" id="ARBA00022729"/>
    </source>
</evidence>
<evidence type="ECO:0000256" key="3">
    <source>
        <dbReference type="ARBA" id="ARBA00070757"/>
    </source>
</evidence>
<evidence type="ECO:0000256" key="5">
    <source>
        <dbReference type="SAM" id="SignalP"/>
    </source>
</evidence>
<feature type="region of interest" description="Disordered" evidence="4">
    <location>
        <begin position="38"/>
        <end position="66"/>
    </location>
</feature>
<evidence type="ECO:0000313" key="7">
    <source>
        <dbReference type="EMBL" id="MDQ2257495.1"/>
    </source>
</evidence>
<accession>A0AAW8HAD1</accession>
<dbReference type="FunFam" id="1.10.150.280:FF:000001">
    <property type="entry name" value="Competence protein ComEA helix-hairpin-helix repeat region"/>
    <property type="match status" value="1"/>
</dbReference>
<keyword evidence="1 5" id="KW-0732">Signal</keyword>
<evidence type="ECO:0000313" key="8">
    <source>
        <dbReference type="Proteomes" id="UP001225042"/>
    </source>
</evidence>
<gene>
    <name evidence="7" type="ORF">RBJ67_15285</name>
</gene>
<evidence type="ECO:0000256" key="4">
    <source>
        <dbReference type="SAM" id="MobiDB-lite"/>
    </source>
</evidence>
<comment type="caution">
    <text evidence="7">The sequence shown here is derived from an EMBL/GenBank/DDBJ whole genome shotgun (WGS) entry which is preliminary data.</text>
</comment>
<evidence type="ECO:0000259" key="6">
    <source>
        <dbReference type="SMART" id="SM00278"/>
    </source>
</evidence>
<dbReference type="AlphaFoldDB" id="A0AAW8HAD1"/>
<feature type="domain" description="Helix-hairpin-helix DNA-binding motif class 1" evidence="6">
    <location>
        <begin position="106"/>
        <end position="125"/>
    </location>
</feature>
<protein>
    <recommendedName>
        <fullName evidence="3">Uncharacterized protein YbaV</fullName>
    </recommendedName>
</protein>
<dbReference type="InterPro" id="IPR010994">
    <property type="entry name" value="RuvA_2-like"/>
</dbReference>
<dbReference type="EMBL" id="JAVDKS010000006">
    <property type="protein sequence ID" value="MDQ2257495.1"/>
    <property type="molecule type" value="Genomic_DNA"/>
</dbReference>